<evidence type="ECO:0000256" key="2">
    <source>
        <dbReference type="SAM" id="MobiDB-lite"/>
    </source>
</evidence>
<sequence>MKIMIDPGHGGSDPGAGGNGLQEKDLTLRIAARVGELVRERGADVLYTRTTDTTVGLSERANLANAADADYFLSVHINAGGGTGFESYTYIGTSGVTSDYRNAIHDRVAAVFAAEGMPDRGKKQANFAVLRETRMPAALLEYGFIDHPTDASHLRDPAFIEKLAQATAQGVADAFGLPDAPGSPVPEPKGGVSDWAKDARDWVVTAGISDGTRPKDAVTREEVWTMLHRMSKL</sequence>
<dbReference type="EC" id="3.5.1.28" evidence="4"/>
<proteinExistence type="predicted"/>
<feature type="region of interest" description="Disordered" evidence="2">
    <location>
        <begin position="1"/>
        <end position="20"/>
    </location>
</feature>
<dbReference type="EMBL" id="JBHTGQ010000014">
    <property type="protein sequence ID" value="MFC7749618.1"/>
    <property type="molecule type" value="Genomic_DNA"/>
</dbReference>
<protein>
    <submittedName>
        <fullName evidence="4">N-acetylmuramoyl-L-alanine amidase</fullName>
        <ecNumber evidence="4">3.5.1.28</ecNumber>
    </submittedName>
</protein>
<feature type="domain" description="MurNAc-LAA" evidence="3">
    <location>
        <begin position="61"/>
        <end position="172"/>
    </location>
</feature>
<reference evidence="5" key="1">
    <citation type="journal article" date="2019" name="Int. J. Syst. Evol. Microbiol.">
        <title>The Global Catalogue of Microorganisms (GCM) 10K type strain sequencing project: providing services to taxonomists for standard genome sequencing and annotation.</title>
        <authorList>
            <consortium name="The Broad Institute Genomics Platform"/>
            <consortium name="The Broad Institute Genome Sequencing Center for Infectious Disease"/>
            <person name="Wu L."/>
            <person name="Ma J."/>
        </authorList>
    </citation>
    <scope>NUCLEOTIDE SEQUENCE [LARGE SCALE GENOMIC DNA]</scope>
    <source>
        <strain evidence="5">JCM 18657</strain>
    </source>
</reference>
<keyword evidence="5" id="KW-1185">Reference proteome</keyword>
<dbReference type="SUPFAM" id="SSF53187">
    <property type="entry name" value="Zn-dependent exopeptidases"/>
    <property type="match status" value="1"/>
</dbReference>
<comment type="caution">
    <text evidence="4">The sequence shown here is derived from an EMBL/GenBank/DDBJ whole genome shotgun (WGS) entry which is preliminary data.</text>
</comment>
<dbReference type="CDD" id="cd02696">
    <property type="entry name" value="MurNAc-LAA"/>
    <property type="match status" value="1"/>
</dbReference>
<name>A0ABW2V266_9BACL</name>
<dbReference type="PANTHER" id="PTHR30404:SF0">
    <property type="entry name" value="N-ACETYLMURAMOYL-L-ALANINE AMIDASE AMIC"/>
    <property type="match status" value="1"/>
</dbReference>
<keyword evidence="1 4" id="KW-0378">Hydrolase</keyword>
<accession>A0ABW2V266</accession>
<dbReference type="GO" id="GO:0008745">
    <property type="term" value="F:N-acetylmuramoyl-L-alanine amidase activity"/>
    <property type="evidence" value="ECO:0007669"/>
    <property type="project" value="UniProtKB-EC"/>
</dbReference>
<evidence type="ECO:0000313" key="5">
    <source>
        <dbReference type="Proteomes" id="UP001596528"/>
    </source>
</evidence>
<evidence type="ECO:0000256" key="1">
    <source>
        <dbReference type="ARBA" id="ARBA00022801"/>
    </source>
</evidence>
<feature type="compositionally biased region" description="Gly residues" evidence="2">
    <location>
        <begin position="8"/>
        <end position="20"/>
    </location>
</feature>
<dbReference type="PANTHER" id="PTHR30404">
    <property type="entry name" value="N-ACETYLMURAMOYL-L-ALANINE AMIDASE"/>
    <property type="match status" value="1"/>
</dbReference>
<dbReference type="Pfam" id="PF01520">
    <property type="entry name" value="Amidase_3"/>
    <property type="match status" value="1"/>
</dbReference>
<gene>
    <name evidence="4" type="ORF">ACFQWB_06640</name>
</gene>
<dbReference type="SMART" id="SM00646">
    <property type="entry name" value="Ami_3"/>
    <property type="match status" value="1"/>
</dbReference>
<dbReference type="InterPro" id="IPR002508">
    <property type="entry name" value="MurNAc-LAA_cat"/>
</dbReference>
<feature type="region of interest" description="Disordered" evidence="2">
    <location>
        <begin position="174"/>
        <end position="194"/>
    </location>
</feature>
<dbReference type="RefSeq" id="WP_138788335.1">
    <property type="nucleotide sequence ID" value="NZ_JBHTGQ010000014.1"/>
</dbReference>
<evidence type="ECO:0000313" key="4">
    <source>
        <dbReference type="EMBL" id="MFC7749618.1"/>
    </source>
</evidence>
<evidence type="ECO:0000259" key="3">
    <source>
        <dbReference type="SMART" id="SM00646"/>
    </source>
</evidence>
<dbReference type="Proteomes" id="UP001596528">
    <property type="component" value="Unassembled WGS sequence"/>
</dbReference>
<dbReference type="InterPro" id="IPR050695">
    <property type="entry name" value="N-acetylmuramoyl_amidase_3"/>
</dbReference>
<organism evidence="4 5">
    <name type="scientific">Paenibacillus thermoaerophilus</name>
    <dbReference type="NCBI Taxonomy" id="1215385"/>
    <lineage>
        <taxon>Bacteria</taxon>
        <taxon>Bacillati</taxon>
        <taxon>Bacillota</taxon>
        <taxon>Bacilli</taxon>
        <taxon>Bacillales</taxon>
        <taxon>Paenibacillaceae</taxon>
        <taxon>Paenibacillus</taxon>
    </lineage>
</organism>
<dbReference type="Gene3D" id="3.40.630.40">
    <property type="entry name" value="Zn-dependent exopeptidases"/>
    <property type="match status" value="1"/>
</dbReference>